<sequence>MKIYLKLEKKKYYLKLIFWNLILYTSYQKYRRSILLQDKSKILQVVIERFQKSN</sequence>
<evidence type="ECO:0000313" key="2">
    <source>
        <dbReference type="Proteomes" id="UP000689195"/>
    </source>
</evidence>
<dbReference type="AlphaFoldDB" id="A0A8S1XT60"/>
<protein>
    <submittedName>
        <fullName evidence="1">Uncharacterized protein</fullName>
    </submittedName>
</protein>
<organism evidence="1 2">
    <name type="scientific">Paramecium pentaurelia</name>
    <dbReference type="NCBI Taxonomy" id="43138"/>
    <lineage>
        <taxon>Eukaryota</taxon>
        <taxon>Sar</taxon>
        <taxon>Alveolata</taxon>
        <taxon>Ciliophora</taxon>
        <taxon>Intramacronucleata</taxon>
        <taxon>Oligohymenophorea</taxon>
        <taxon>Peniculida</taxon>
        <taxon>Parameciidae</taxon>
        <taxon>Paramecium</taxon>
    </lineage>
</organism>
<comment type="caution">
    <text evidence="1">The sequence shown here is derived from an EMBL/GenBank/DDBJ whole genome shotgun (WGS) entry which is preliminary data.</text>
</comment>
<accession>A0A8S1XT60</accession>
<gene>
    <name evidence="1" type="ORF">PPENT_87.1.T1360058</name>
</gene>
<dbReference type="Proteomes" id="UP000689195">
    <property type="component" value="Unassembled WGS sequence"/>
</dbReference>
<reference evidence="1" key="1">
    <citation type="submission" date="2021-01" db="EMBL/GenBank/DDBJ databases">
        <authorList>
            <consortium name="Genoscope - CEA"/>
            <person name="William W."/>
        </authorList>
    </citation>
    <scope>NUCLEOTIDE SEQUENCE</scope>
</reference>
<keyword evidence="2" id="KW-1185">Reference proteome</keyword>
<evidence type="ECO:0000313" key="1">
    <source>
        <dbReference type="EMBL" id="CAD8204153.1"/>
    </source>
</evidence>
<name>A0A8S1XT60_9CILI</name>
<proteinExistence type="predicted"/>
<dbReference type="EMBL" id="CAJJDO010000136">
    <property type="protein sequence ID" value="CAD8204153.1"/>
    <property type="molecule type" value="Genomic_DNA"/>
</dbReference>